<name>A0AAW1SL87_9CHLO</name>
<evidence type="ECO:0000256" key="2">
    <source>
        <dbReference type="ARBA" id="ARBA00022448"/>
    </source>
</evidence>
<dbReference type="PANTHER" id="PTHR23505">
    <property type="entry name" value="SPINSTER"/>
    <property type="match status" value="1"/>
</dbReference>
<protein>
    <recommendedName>
        <fullName evidence="10">Major facilitator superfamily (MFS) profile domain-containing protein</fullName>
    </recommendedName>
</protein>
<dbReference type="AlphaFoldDB" id="A0AAW1SL87"/>
<comment type="similarity">
    <text evidence="6">Belongs to the major facilitator superfamily. Spinster (TC 2.A.1.49) family.</text>
</comment>
<feature type="transmembrane region" description="Helical" evidence="8">
    <location>
        <begin position="210"/>
        <end position="229"/>
    </location>
</feature>
<feature type="chain" id="PRO_5043901110" description="Major facilitator superfamily (MFS) profile domain-containing protein" evidence="9">
    <location>
        <begin position="28"/>
        <end position="483"/>
    </location>
</feature>
<dbReference type="InterPro" id="IPR020846">
    <property type="entry name" value="MFS_dom"/>
</dbReference>
<keyword evidence="12" id="KW-1185">Reference proteome</keyword>
<dbReference type="InterPro" id="IPR011701">
    <property type="entry name" value="MFS"/>
</dbReference>
<evidence type="ECO:0000313" key="12">
    <source>
        <dbReference type="Proteomes" id="UP001445335"/>
    </source>
</evidence>
<feature type="transmembrane region" description="Helical" evidence="8">
    <location>
        <begin position="80"/>
        <end position="98"/>
    </location>
</feature>
<evidence type="ECO:0000256" key="1">
    <source>
        <dbReference type="ARBA" id="ARBA00004141"/>
    </source>
</evidence>
<sequence length="483" mass="50014">MPELVGCRKWALTAVLALAFMAEMADNSILQAMYAPVGRALHASAVQLGTLTMWRGLVQAAVTPVIGSAGAVYNRATAWVALNGVGLALVLPCVQSLISDIYAPESRGRAFGLLLTIASVGQIAFNFLAIAEGERDVGRMQGWRFVFLVMAALALLVTVLVLLFGVEPRSLKAKQGAAAPKTTRGGAAAVLAGLRAMVVDAWVVFRVPTFVIVLAAEIVMVVGGAGAGYQILYFRLSGFTDIATAKINLFFNLGNAFGMLLGGVLGDAAARRYPRTARPLINMASMLVAGPLNIVLYRGMPGASNRSPSGAPGSLNPHAMQYGALLLFTSVVAPWEQANNAAMFSEVVPEALRTSVFAFDKCLTGALGALAAPLVGLLARRVFGGSQVIAGDGAAAPAPAAPAQAPVQAHASPYAGNLNNAHALESGLLWLMLVAVCLRFLIYAALPFTLPRDRAAAADPNPLGDPVSGAAADLDKAAGASKR</sequence>
<feature type="transmembrane region" description="Helical" evidence="8">
    <location>
        <begin position="143"/>
        <end position="166"/>
    </location>
</feature>
<keyword evidence="2" id="KW-0813">Transport</keyword>
<evidence type="ECO:0000256" key="7">
    <source>
        <dbReference type="SAM" id="MobiDB-lite"/>
    </source>
</evidence>
<organism evidence="11 12">
    <name type="scientific">Elliptochloris bilobata</name>
    <dbReference type="NCBI Taxonomy" id="381761"/>
    <lineage>
        <taxon>Eukaryota</taxon>
        <taxon>Viridiplantae</taxon>
        <taxon>Chlorophyta</taxon>
        <taxon>core chlorophytes</taxon>
        <taxon>Trebouxiophyceae</taxon>
        <taxon>Trebouxiophyceae incertae sedis</taxon>
        <taxon>Elliptochloris clade</taxon>
        <taxon>Elliptochloris</taxon>
    </lineage>
</organism>
<feature type="transmembrane region" description="Helical" evidence="8">
    <location>
        <begin position="110"/>
        <end position="131"/>
    </location>
</feature>
<reference evidence="11 12" key="1">
    <citation type="journal article" date="2024" name="Nat. Commun.">
        <title>Phylogenomics reveals the evolutionary origins of lichenization in chlorophyte algae.</title>
        <authorList>
            <person name="Puginier C."/>
            <person name="Libourel C."/>
            <person name="Otte J."/>
            <person name="Skaloud P."/>
            <person name="Haon M."/>
            <person name="Grisel S."/>
            <person name="Petersen M."/>
            <person name="Berrin J.G."/>
            <person name="Delaux P.M."/>
            <person name="Dal Grande F."/>
            <person name="Keller J."/>
        </authorList>
    </citation>
    <scope>NUCLEOTIDE SEQUENCE [LARGE SCALE GENOMIC DNA]</scope>
    <source>
        <strain evidence="11 12">SAG 245.80</strain>
    </source>
</reference>
<dbReference type="EMBL" id="JALJOU010000001">
    <property type="protein sequence ID" value="KAK9846327.1"/>
    <property type="molecule type" value="Genomic_DNA"/>
</dbReference>
<feature type="transmembrane region" description="Helical" evidence="8">
    <location>
        <begin position="249"/>
        <end position="268"/>
    </location>
</feature>
<evidence type="ECO:0000256" key="4">
    <source>
        <dbReference type="ARBA" id="ARBA00022989"/>
    </source>
</evidence>
<evidence type="ECO:0000256" key="9">
    <source>
        <dbReference type="SAM" id="SignalP"/>
    </source>
</evidence>
<dbReference type="Gene3D" id="1.20.1250.20">
    <property type="entry name" value="MFS general substrate transporter like domains"/>
    <property type="match status" value="1"/>
</dbReference>
<feature type="transmembrane region" description="Helical" evidence="8">
    <location>
        <begin position="186"/>
        <end position="205"/>
    </location>
</feature>
<keyword evidence="4 8" id="KW-1133">Transmembrane helix</keyword>
<evidence type="ECO:0000256" key="8">
    <source>
        <dbReference type="SAM" id="Phobius"/>
    </source>
</evidence>
<accession>A0AAW1SL87</accession>
<dbReference type="Proteomes" id="UP001445335">
    <property type="component" value="Unassembled WGS sequence"/>
</dbReference>
<comment type="caution">
    <text evidence="11">The sequence shown here is derived from an EMBL/GenBank/DDBJ whole genome shotgun (WGS) entry which is preliminary data.</text>
</comment>
<feature type="compositionally biased region" description="Low complexity" evidence="7">
    <location>
        <begin position="468"/>
        <end position="483"/>
    </location>
</feature>
<feature type="transmembrane region" description="Helical" evidence="8">
    <location>
        <begin position="427"/>
        <end position="446"/>
    </location>
</feature>
<evidence type="ECO:0000256" key="6">
    <source>
        <dbReference type="ARBA" id="ARBA00024338"/>
    </source>
</evidence>
<feature type="transmembrane region" description="Helical" evidence="8">
    <location>
        <begin position="356"/>
        <end position="379"/>
    </location>
</feature>
<dbReference type="InterPro" id="IPR036259">
    <property type="entry name" value="MFS_trans_sf"/>
</dbReference>
<keyword evidence="5 8" id="KW-0472">Membrane</keyword>
<feature type="domain" description="Major facilitator superfamily (MFS) profile" evidence="10">
    <location>
        <begin position="1"/>
        <end position="454"/>
    </location>
</feature>
<evidence type="ECO:0000256" key="5">
    <source>
        <dbReference type="ARBA" id="ARBA00023136"/>
    </source>
</evidence>
<feature type="transmembrane region" description="Helical" evidence="8">
    <location>
        <begin position="56"/>
        <end position="73"/>
    </location>
</feature>
<comment type="subcellular location">
    <subcellularLocation>
        <location evidence="1">Membrane</location>
        <topology evidence="1">Multi-pass membrane protein</topology>
    </subcellularLocation>
</comment>
<keyword evidence="9" id="KW-0732">Signal</keyword>
<proteinExistence type="inferred from homology"/>
<dbReference type="GO" id="GO:0022857">
    <property type="term" value="F:transmembrane transporter activity"/>
    <property type="evidence" value="ECO:0007669"/>
    <property type="project" value="InterPro"/>
</dbReference>
<dbReference type="PANTHER" id="PTHR23505:SF52">
    <property type="entry name" value="MAJOR FACILITATOR SUPERFAMILY PROTEIN"/>
    <property type="match status" value="1"/>
</dbReference>
<dbReference type="Pfam" id="PF07690">
    <property type="entry name" value="MFS_1"/>
    <property type="match status" value="1"/>
</dbReference>
<dbReference type="PROSITE" id="PS50850">
    <property type="entry name" value="MFS"/>
    <property type="match status" value="1"/>
</dbReference>
<feature type="region of interest" description="Disordered" evidence="7">
    <location>
        <begin position="457"/>
        <end position="483"/>
    </location>
</feature>
<evidence type="ECO:0000313" key="11">
    <source>
        <dbReference type="EMBL" id="KAK9846327.1"/>
    </source>
</evidence>
<feature type="signal peptide" evidence="9">
    <location>
        <begin position="1"/>
        <end position="27"/>
    </location>
</feature>
<evidence type="ECO:0000256" key="3">
    <source>
        <dbReference type="ARBA" id="ARBA00022692"/>
    </source>
</evidence>
<gene>
    <name evidence="11" type="ORF">WJX81_001569</name>
</gene>
<dbReference type="SUPFAM" id="SSF103473">
    <property type="entry name" value="MFS general substrate transporter"/>
    <property type="match status" value="1"/>
</dbReference>
<dbReference type="InterPro" id="IPR044770">
    <property type="entry name" value="MFS_spinster-like"/>
</dbReference>
<evidence type="ECO:0000259" key="10">
    <source>
        <dbReference type="PROSITE" id="PS50850"/>
    </source>
</evidence>
<dbReference type="GO" id="GO:0016020">
    <property type="term" value="C:membrane"/>
    <property type="evidence" value="ECO:0007669"/>
    <property type="project" value="UniProtKB-SubCell"/>
</dbReference>
<keyword evidence="3 8" id="KW-0812">Transmembrane</keyword>